<dbReference type="OrthoDB" id="408631at2759"/>
<name>A0A0C9U928_SPHS4</name>
<dbReference type="InterPro" id="IPR002018">
    <property type="entry name" value="CarbesteraseB"/>
</dbReference>
<reference evidence="5 6" key="1">
    <citation type="submission" date="2014-06" db="EMBL/GenBank/DDBJ databases">
        <title>Evolutionary Origins and Diversification of the Mycorrhizal Mutualists.</title>
        <authorList>
            <consortium name="DOE Joint Genome Institute"/>
            <consortium name="Mycorrhizal Genomics Consortium"/>
            <person name="Kohler A."/>
            <person name="Kuo A."/>
            <person name="Nagy L.G."/>
            <person name="Floudas D."/>
            <person name="Copeland A."/>
            <person name="Barry K.W."/>
            <person name="Cichocki N."/>
            <person name="Veneault-Fourrey C."/>
            <person name="LaButti K."/>
            <person name="Lindquist E.A."/>
            <person name="Lipzen A."/>
            <person name="Lundell T."/>
            <person name="Morin E."/>
            <person name="Murat C."/>
            <person name="Riley R."/>
            <person name="Ohm R."/>
            <person name="Sun H."/>
            <person name="Tunlid A."/>
            <person name="Henrissat B."/>
            <person name="Grigoriev I.V."/>
            <person name="Hibbett D.S."/>
            <person name="Martin F."/>
        </authorList>
    </citation>
    <scope>NUCLEOTIDE SEQUENCE [LARGE SCALE GENOMIC DNA]</scope>
    <source>
        <strain evidence="5 6">SS14</strain>
    </source>
</reference>
<feature type="chain" id="PRO_5005111912" description="Carboxylic ester hydrolase" evidence="3">
    <location>
        <begin position="20"/>
        <end position="553"/>
    </location>
</feature>
<dbReference type="InterPro" id="IPR029058">
    <property type="entry name" value="AB_hydrolase_fold"/>
</dbReference>
<evidence type="ECO:0000256" key="3">
    <source>
        <dbReference type="RuleBase" id="RU361235"/>
    </source>
</evidence>
<keyword evidence="6" id="KW-1185">Reference proteome</keyword>
<evidence type="ECO:0000256" key="2">
    <source>
        <dbReference type="ARBA" id="ARBA00022801"/>
    </source>
</evidence>
<dbReference type="InterPro" id="IPR050309">
    <property type="entry name" value="Type-B_Carboxylest/Lipase"/>
</dbReference>
<organism evidence="5 6">
    <name type="scientific">Sphaerobolus stellatus (strain SS14)</name>
    <dbReference type="NCBI Taxonomy" id="990650"/>
    <lineage>
        <taxon>Eukaryota</taxon>
        <taxon>Fungi</taxon>
        <taxon>Dikarya</taxon>
        <taxon>Basidiomycota</taxon>
        <taxon>Agaricomycotina</taxon>
        <taxon>Agaricomycetes</taxon>
        <taxon>Phallomycetidae</taxon>
        <taxon>Geastrales</taxon>
        <taxon>Sphaerobolaceae</taxon>
        <taxon>Sphaerobolus</taxon>
    </lineage>
</organism>
<feature type="domain" description="Carboxylesterase type B" evidence="4">
    <location>
        <begin position="24"/>
        <end position="513"/>
    </location>
</feature>
<dbReference type="InterPro" id="IPR019826">
    <property type="entry name" value="Carboxylesterase_B_AS"/>
</dbReference>
<dbReference type="SUPFAM" id="SSF53474">
    <property type="entry name" value="alpha/beta-Hydrolases"/>
    <property type="match status" value="1"/>
</dbReference>
<gene>
    <name evidence="5" type="ORF">M422DRAFT_61684</name>
</gene>
<dbReference type="PROSITE" id="PS00122">
    <property type="entry name" value="CARBOXYLESTERASE_B_1"/>
    <property type="match status" value="1"/>
</dbReference>
<dbReference type="AlphaFoldDB" id="A0A0C9U928"/>
<keyword evidence="3" id="KW-0732">Signal</keyword>
<evidence type="ECO:0000313" key="5">
    <source>
        <dbReference type="EMBL" id="KIJ30949.1"/>
    </source>
</evidence>
<feature type="signal peptide" evidence="3">
    <location>
        <begin position="1"/>
        <end position="19"/>
    </location>
</feature>
<dbReference type="EMBL" id="KN837251">
    <property type="protein sequence ID" value="KIJ30949.1"/>
    <property type="molecule type" value="Genomic_DNA"/>
</dbReference>
<dbReference type="Gene3D" id="3.40.50.1820">
    <property type="entry name" value="alpha/beta hydrolase"/>
    <property type="match status" value="1"/>
</dbReference>
<dbReference type="Pfam" id="PF00135">
    <property type="entry name" value="COesterase"/>
    <property type="match status" value="1"/>
</dbReference>
<sequence length="553" mass="59021">MHGLTFLLAFLLSSGVVHAQNATSPIVTLSYGIFEGSSSPQLEKFLGIPFAIAGRFELPRTPSNLPGVQQASAFGPACPQQSSPLASIPGVPGLGSILNTTGGPLTMSENCLFVNVIKPSFIPPGVKLPVLFWIYGGGFEEGDTSLNDGSTVVARSIALGEPVIYVSANYRLSAYGFSGSKEIKAAGLSNLGLRDQRFAMEWVQTNIGQFGGDNAKVTIWGQSAGAVSVGLHLVVNGGNQGGLFRSAVMESGSPLPLTDITAGQIFFDQLVADTGCTGSKDVLACLKAVPFDNFQNSVNKSPNLFSFMSLQLAWLPRVDGEFIKENPQNSIVQGAFSKVPLINGDCDDEGTIFSLSQLNLTTDQEAVNFLHSNYFPKASNAEFDVLAVLYPSNPAAGSPFDTGDLNALTPQFKRIAAFQGDFEFQAPRRFFLQAASKRQNVWSYIFKRTKATPFLGAVHLSDIAEFYGSSATPSFQGTDVLVNFANTGNPNTPMNPGAKTISSLSVVDWPMYSASRSAPPLLEFLEGTALNITTDTFRILPIQAMTALSRLFP</sequence>
<dbReference type="PANTHER" id="PTHR11559">
    <property type="entry name" value="CARBOXYLESTERASE"/>
    <property type="match status" value="1"/>
</dbReference>
<dbReference type="Proteomes" id="UP000054279">
    <property type="component" value="Unassembled WGS sequence"/>
</dbReference>
<protein>
    <recommendedName>
        <fullName evidence="3">Carboxylic ester hydrolase</fullName>
        <ecNumber evidence="3">3.1.1.-</ecNumber>
    </recommendedName>
</protein>
<evidence type="ECO:0000256" key="1">
    <source>
        <dbReference type="ARBA" id="ARBA00005964"/>
    </source>
</evidence>
<keyword evidence="2 3" id="KW-0378">Hydrolase</keyword>
<dbReference type="EC" id="3.1.1.-" evidence="3"/>
<dbReference type="HOGENOM" id="CLU_006586_10_6_1"/>
<accession>A0A0C9U928</accession>
<dbReference type="ESTHER" id="9homo-a0a0c9u928">
    <property type="family name" value="Fungal_carboxylesterase_lipase"/>
</dbReference>
<comment type="similarity">
    <text evidence="1 3">Belongs to the type-B carboxylesterase/lipase family.</text>
</comment>
<evidence type="ECO:0000259" key="4">
    <source>
        <dbReference type="Pfam" id="PF00135"/>
    </source>
</evidence>
<dbReference type="GO" id="GO:0016787">
    <property type="term" value="F:hydrolase activity"/>
    <property type="evidence" value="ECO:0007669"/>
    <property type="project" value="UniProtKB-KW"/>
</dbReference>
<proteinExistence type="inferred from homology"/>
<evidence type="ECO:0000313" key="6">
    <source>
        <dbReference type="Proteomes" id="UP000054279"/>
    </source>
</evidence>